<feature type="compositionally biased region" description="Basic and acidic residues" evidence="2">
    <location>
        <begin position="45"/>
        <end position="59"/>
    </location>
</feature>
<feature type="region of interest" description="Disordered" evidence="2">
    <location>
        <begin position="31"/>
        <end position="59"/>
    </location>
</feature>
<dbReference type="Proteomes" id="UP001169862">
    <property type="component" value="Unassembled WGS sequence"/>
</dbReference>
<comment type="caution">
    <text evidence="3">The sequence shown here is derived from an EMBL/GenBank/DDBJ whole genome shotgun (WGS) entry which is preliminary data.</text>
</comment>
<keyword evidence="6" id="KW-1185">Reference proteome</keyword>
<dbReference type="EMBL" id="JAUYVO010000016">
    <property type="protein sequence ID" value="MDP2524201.1"/>
    <property type="molecule type" value="Genomic_DNA"/>
</dbReference>
<evidence type="ECO:0000313" key="6">
    <source>
        <dbReference type="Proteomes" id="UP001177341"/>
    </source>
</evidence>
<accession>A0AAW7XQP3</accession>
<dbReference type="InterPro" id="IPR014177">
    <property type="entry name" value="Formate_DH_TAT-contain"/>
</dbReference>
<name>A0AAW7XQP3_9GAMM</name>
<evidence type="ECO:0000313" key="5">
    <source>
        <dbReference type="Proteomes" id="UP001169862"/>
    </source>
</evidence>
<organism evidence="3 5">
    <name type="scientific">Neptunomonas phycophila</name>
    <dbReference type="NCBI Taxonomy" id="1572645"/>
    <lineage>
        <taxon>Bacteria</taxon>
        <taxon>Pseudomonadati</taxon>
        <taxon>Pseudomonadota</taxon>
        <taxon>Gammaproteobacteria</taxon>
        <taxon>Oceanospirillales</taxon>
        <taxon>Oceanospirillaceae</taxon>
        <taxon>Neptunomonas</taxon>
    </lineage>
</organism>
<sequence>MSSQEKPDAGRRRFLKAAGLASTAASTALIIDNTSANQTDETDEAKEPLSPKGYQETEHVRRFLKTLRN</sequence>
<dbReference type="RefSeq" id="WP_075174256.1">
    <property type="nucleotide sequence ID" value="NZ_CAXHZV010000017.1"/>
</dbReference>
<dbReference type="NCBIfam" id="TIGR01409">
    <property type="entry name" value="TAT_signal_seq"/>
    <property type="match status" value="1"/>
</dbReference>
<dbReference type="Proteomes" id="UP001177341">
    <property type="component" value="Unassembled WGS sequence"/>
</dbReference>
<dbReference type="AlphaFoldDB" id="A0AAW7XQP3"/>
<evidence type="ECO:0000313" key="4">
    <source>
        <dbReference type="EMBL" id="MDP2524201.1"/>
    </source>
</evidence>
<dbReference type="InterPro" id="IPR019546">
    <property type="entry name" value="TAT_signal_bac_arc"/>
</dbReference>
<dbReference type="EMBL" id="JAUOPG010000015">
    <property type="protein sequence ID" value="MDO6455334.1"/>
    <property type="molecule type" value="Genomic_DNA"/>
</dbReference>
<keyword evidence="1" id="KW-0732">Signal</keyword>
<evidence type="ECO:0000313" key="3">
    <source>
        <dbReference type="EMBL" id="MDO6455334.1"/>
    </source>
</evidence>
<evidence type="ECO:0000256" key="2">
    <source>
        <dbReference type="SAM" id="MobiDB-lite"/>
    </source>
</evidence>
<gene>
    <name evidence="3" type="ORF">Q4490_17365</name>
    <name evidence="4" type="ORF">Q8W30_16655</name>
</gene>
<evidence type="ECO:0000256" key="1">
    <source>
        <dbReference type="ARBA" id="ARBA00022729"/>
    </source>
</evidence>
<proteinExistence type="predicted"/>
<dbReference type="PROSITE" id="PS51318">
    <property type="entry name" value="TAT"/>
    <property type="match status" value="1"/>
</dbReference>
<protein>
    <submittedName>
        <fullName evidence="3">Twin-arginine translocation signal domain-containing protein</fullName>
    </submittedName>
</protein>
<dbReference type="NCBIfam" id="TIGR02811">
    <property type="entry name" value="formate_TAT"/>
    <property type="match status" value="1"/>
</dbReference>
<dbReference type="PIRSF" id="PIRSF036704">
    <property type="entry name" value="UCP036704"/>
    <property type="match status" value="1"/>
</dbReference>
<reference evidence="3" key="1">
    <citation type="submission" date="2023-07" db="EMBL/GenBank/DDBJ databases">
        <title>Genome content predicts the carbon catabolic preferences of heterotrophic bacteria.</title>
        <authorList>
            <person name="Gralka M."/>
        </authorList>
    </citation>
    <scope>NUCLEOTIDE SEQUENCE</scope>
    <source>
        <strain evidence="4">5G01</strain>
        <strain evidence="3">I2M16</strain>
    </source>
</reference>
<dbReference type="InterPro" id="IPR006311">
    <property type="entry name" value="TAT_signal"/>
</dbReference>